<proteinExistence type="predicted"/>
<gene>
    <name evidence="1" type="ORF">F9278_45760</name>
</gene>
<reference evidence="1 2" key="1">
    <citation type="submission" date="2019-10" db="EMBL/GenBank/DDBJ databases">
        <title>Streptomyces sp. strain GY16 isolated from leaves of Broussonetia papyrifera.</title>
        <authorList>
            <person name="Mo P."/>
        </authorList>
    </citation>
    <scope>NUCLEOTIDE SEQUENCE [LARGE SCALE GENOMIC DNA]</scope>
    <source>
        <strain evidence="1 2">GY16</strain>
    </source>
</reference>
<organism evidence="1 2">
    <name type="scientific">Streptomyces phaeolivaceus</name>
    <dbReference type="NCBI Taxonomy" id="2653200"/>
    <lineage>
        <taxon>Bacteria</taxon>
        <taxon>Bacillati</taxon>
        <taxon>Actinomycetota</taxon>
        <taxon>Actinomycetes</taxon>
        <taxon>Kitasatosporales</taxon>
        <taxon>Streptomycetaceae</taxon>
        <taxon>Streptomyces</taxon>
    </lineage>
</organism>
<evidence type="ECO:0000313" key="1">
    <source>
        <dbReference type="EMBL" id="QFR03223.1"/>
    </source>
</evidence>
<sequence>MPFPSVVAANHEVPGAGAQAGALRFAESVPFTTDHARDALTWPNSPWYVTHPAAIAWQAAKA</sequence>
<protein>
    <submittedName>
        <fullName evidence="1">Uncharacterized protein</fullName>
    </submittedName>
</protein>
<dbReference type="Proteomes" id="UP000327294">
    <property type="component" value="Chromosome"/>
</dbReference>
<keyword evidence="2" id="KW-1185">Reference proteome</keyword>
<name>A0A5P8KJV2_9ACTN</name>
<dbReference type="EMBL" id="CP045096">
    <property type="protein sequence ID" value="QFR03223.1"/>
    <property type="molecule type" value="Genomic_DNA"/>
</dbReference>
<dbReference type="KEGG" id="sphv:F9278_45760"/>
<accession>A0A5P8KJV2</accession>
<dbReference type="AlphaFoldDB" id="A0A5P8KJV2"/>
<evidence type="ECO:0000313" key="2">
    <source>
        <dbReference type="Proteomes" id="UP000327294"/>
    </source>
</evidence>